<evidence type="ECO:0000256" key="8">
    <source>
        <dbReference type="ARBA" id="ARBA00022432"/>
    </source>
</evidence>
<dbReference type="GO" id="GO:0004807">
    <property type="term" value="F:triose-phosphate isomerase activity"/>
    <property type="evidence" value="ECO:0007669"/>
    <property type="project" value="UniProtKB-EC"/>
</dbReference>
<dbReference type="GO" id="GO:0019563">
    <property type="term" value="P:glycerol catabolic process"/>
    <property type="evidence" value="ECO:0007669"/>
    <property type="project" value="TreeGrafter"/>
</dbReference>
<evidence type="ECO:0000256" key="11">
    <source>
        <dbReference type="ARBA" id="ARBA00023239"/>
    </source>
</evidence>
<dbReference type="GO" id="GO:0046166">
    <property type="term" value="P:glyceraldehyde-3-phosphate biosynthetic process"/>
    <property type="evidence" value="ECO:0007669"/>
    <property type="project" value="TreeGrafter"/>
</dbReference>
<dbReference type="GO" id="GO:0008929">
    <property type="term" value="F:methylglyoxal synthase activity"/>
    <property type="evidence" value="ECO:0007669"/>
    <property type="project" value="UniProtKB-EC"/>
</dbReference>
<dbReference type="InterPro" id="IPR013785">
    <property type="entry name" value="Aldolase_TIM"/>
</dbReference>
<dbReference type="GO" id="GO:0006094">
    <property type="term" value="P:gluconeogenesis"/>
    <property type="evidence" value="ECO:0007669"/>
    <property type="project" value="UniProtKB-UniPathway"/>
</dbReference>
<evidence type="ECO:0000256" key="4">
    <source>
        <dbReference type="ARBA" id="ARBA00004680"/>
    </source>
</evidence>
<dbReference type="PROSITE" id="PS51440">
    <property type="entry name" value="TIM_2"/>
    <property type="match status" value="1"/>
</dbReference>
<keyword evidence="10 12" id="KW-0413">Isomerase</keyword>
<evidence type="ECO:0000256" key="3">
    <source>
        <dbReference type="ARBA" id="ARBA00004104"/>
    </source>
</evidence>
<dbReference type="CDD" id="cd00311">
    <property type="entry name" value="TIM"/>
    <property type="match status" value="1"/>
</dbReference>
<sequence>MIKDIGAAEWVVLGYSERRHIFGESDELIGQKVAHALAKDLGVIASGITKKVVFEQTKVIADNVKDWDKVVLAYEPVWAIGTGRTATPQQAQEEHEKLRGWLKSIVSDSVAQSTRIIYGGFVTGPDLDGFLVGGAFLKPEFVDIINAKR</sequence>
<dbReference type="PROSITE" id="PS00171">
    <property type="entry name" value="TIM_1"/>
    <property type="match status" value="1"/>
</dbReference>
<comment type="subunit">
    <text evidence="6">Homodimer.</text>
</comment>
<comment type="catalytic activity">
    <reaction evidence="1">
        <text>dihydroxyacetone phosphate = methylglyoxal + phosphate</text>
        <dbReference type="Rhea" id="RHEA:17937"/>
        <dbReference type="ChEBI" id="CHEBI:17158"/>
        <dbReference type="ChEBI" id="CHEBI:43474"/>
        <dbReference type="ChEBI" id="CHEBI:57642"/>
        <dbReference type="EC" id="4.2.3.3"/>
    </reaction>
</comment>
<comment type="catalytic activity">
    <reaction evidence="12">
        <text>D-glyceraldehyde 3-phosphate = dihydroxyacetone phosphate</text>
        <dbReference type="Rhea" id="RHEA:18585"/>
        <dbReference type="ChEBI" id="CHEBI:57642"/>
        <dbReference type="ChEBI" id="CHEBI:59776"/>
        <dbReference type="EC" id="5.3.1.1"/>
    </reaction>
</comment>
<comment type="pathway">
    <text evidence="4 12">Carbohydrate degradation; glycolysis; D-glyceraldehyde 3-phosphate from glycerone phosphate: step 1/1.</text>
</comment>
<evidence type="ECO:0000313" key="14">
    <source>
        <dbReference type="Proteomes" id="UP000694386"/>
    </source>
</evidence>
<dbReference type="InterPro" id="IPR035990">
    <property type="entry name" value="TIM_sf"/>
</dbReference>
<organism evidence="13 14">
    <name type="scientific">Cricetulus griseus</name>
    <name type="common">Chinese hamster</name>
    <name type="synonym">Cricetulus barabensis griseus</name>
    <dbReference type="NCBI Taxonomy" id="10029"/>
    <lineage>
        <taxon>Eukaryota</taxon>
        <taxon>Metazoa</taxon>
        <taxon>Chordata</taxon>
        <taxon>Craniata</taxon>
        <taxon>Vertebrata</taxon>
        <taxon>Euteleostomi</taxon>
        <taxon>Mammalia</taxon>
        <taxon>Eutheria</taxon>
        <taxon>Euarchontoglires</taxon>
        <taxon>Glires</taxon>
        <taxon>Rodentia</taxon>
        <taxon>Myomorpha</taxon>
        <taxon>Muroidea</taxon>
        <taxon>Cricetidae</taxon>
        <taxon>Cricetinae</taxon>
        <taxon>Cricetulus</taxon>
    </lineage>
</organism>
<keyword evidence="11" id="KW-0456">Lyase</keyword>
<proteinExistence type="inferred from homology"/>
<keyword evidence="8 12" id="KW-0312">Gluconeogenesis</keyword>
<dbReference type="PANTHER" id="PTHR21139">
    <property type="entry name" value="TRIOSEPHOSPHATE ISOMERASE"/>
    <property type="match status" value="1"/>
</dbReference>
<name>A0A8C2LNP0_CRIGR</name>
<comment type="function">
    <text evidence="3">It is also responsible for the non-negligible production of methylglyoxal a reactive cytotoxic side-product that modifies and can alter proteins, DNA and lipids.</text>
</comment>
<comment type="function">
    <text evidence="2">Triosephosphate isomerase is an extremely efficient metabolic enzyme that catalyzes the interconversion between dihydroxyacetone phosphate (DHAP) and D-glyceraldehyde-3-phosphate (G3P) in glycolysis and gluconeogenesis.</text>
</comment>
<dbReference type="PANTHER" id="PTHR21139:SF2">
    <property type="entry name" value="TRIOSEPHOSPHATE ISOMERASE"/>
    <property type="match status" value="1"/>
</dbReference>
<dbReference type="AlphaFoldDB" id="A0A8C2LNP0"/>
<accession>A0A8C2LNP0</accession>
<dbReference type="GO" id="GO:0005829">
    <property type="term" value="C:cytosol"/>
    <property type="evidence" value="ECO:0007669"/>
    <property type="project" value="TreeGrafter"/>
</dbReference>
<keyword evidence="9 12" id="KW-0324">Glycolysis</keyword>
<dbReference type="InterPro" id="IPR000652">
    <property type="entry name" value="Triosephosphate_isomerase"/>
</dbReference>
<evidence type="ECO:0000256" key="9">
    <source>
        <dbReference type="ARBA" id="ARBA00023152"/>
    </source>
</evidence>
<dbReference type="UniPathway" id="UPA00109">
    <property type="reaction ID" value="UER00189"/>
</dbReference>
<dbReference type="EC" id="5.3.1.1" evidence="12"/>
<evidence type="ECO:0000256" key="2">
    <source>
        <dbReference type="ARBA" id="ARBA00002041"/>
    </source>
</evidence>
<protein>
    <recommendedName>
        <fullName evidence="7 12">Triosephosphate isomerase</fullName>
        <ecNumber evidence="12">5.3.1.1</ecNumber>
    </recommendedName>
</protein>
<dbReference type="Ensembl" id="ENSCGRT00001009712.1">
    <property type="protein sequence ID" value="ENSCGRP00001006204.1"/>
    <property type="gene ID" value="ENSCGRG00001008341.1"/>
</dbReference>
<dbReference type="UniPathway" id="UPA00138"/>
<dbReference type="Pfam" id="PF00121">
    <property type="entry name" value="TIM"/>
    <property type="match status" value="1"/>
</dbReference>
<reference evidence="13" key="1">
    <citation type="submission" date="2025-08" db="UniProtKB">
        <authorList>
            <consortium name="Ensembl"/>
        </authorList>
    </citation>
    <scope>IDENTIFICATION</scope>
</reference>
<evidence type="ECO:0000256" key="12">
    <source>
        <dbReference type="RuleBase" id="RU363013"/>
    </source>
</evidence>
<dbReference type="SUPFAM" id="SSF51351">
    <property type="entry name" value="Triosephosphate isomerase (TIM)"/>
    <property type="match status" value="1"/>
</dbReference>
<evidence type="ECO:0000256" key="7">
    <source>
        <dbReference type="ARBA" id="ARBA00019397"/>
    </source>
</evidence>
<evidence type="ECO:0000256" key="6">
    <source>
        <dbReference type="ARBA" id="ARBA00011738"/>
    </source>
</evidence>
<evidence type="ECO:0000313" key="13">
    <source>
        <dbReference type="Ensembl" id="ENSCGRP00001006204.1"/>
    </source>
</evidence>
<evidence type="ECO:0000256" key="10">
    <source>
        <dbReference type="ARBA" id="ARBA00023235"/>
    </source>
</evidence>
<dbReference type="InterPro" id="IPR020861">
    <property type="entry name" value="Triosephosphate_isomerase_AS"/>
</dbReference>
<comment type="similarity">
    <text evidence="5 12">Belongs to the triosephosphate isomerase family.</text>
</comment>
<dbReference type="GO" id="GO:0006096">
    <property type="term" value="P:glycolytic process"/>
    <property type="evidence" value="ECO:0007669"/>
    <property type="project" value="UniProtKB-UniPathway"/>
</dbReference>
<evidence type="ECO:0000256" key="1">
    <source>
        <dbReference type="ARBA" id="ARBA00000726"/>
    </source>
</evidence>
<evidence type="ECO:0000256" key="5">
    <source>
        <dbReference type="ARBA" id="ARBA00007422"/>
    </source>
</evidence>
<comment type="pathway">
    <text evidence="12">Carbohydrate biosynthesis; gluconeogenesis.</text>
</comment>
<dbReference type="Gene3D" id="3.20.20.70">
    <property type="entry name" value="Aldolase class I"/>
    <property type="match status" value="1"/>
</dbReference>
<reference evidence="13" key="2">
    <citation type="submission" date="2025-09" db="UniProtKB">
        <authorList>
            <consortium name="Ensembl"/>
        </authorList>
    </citation>
    <scope>IDENTIFICATION</scope>
</reference>
<dbReference type="Proteomes" id="UP000694386">
    <property type="component" value="Unplaced"/>
</dbReference>